<keyword evidence="4" id="KW-1185">Reference proteome</keyword>
<dbReference type="SUPFAM" id="SSF54447">
    <property type="entry name" value="ssDNA-binding transcriptional regulator domain"/>
    <property type="match status" value="1"/>
</dbReference>
<dbReference type="PANTHER" id="PTHR31745:SF1">
    <property type="entry name" value="SINGLE-STRANDED DNA-BINDING PROTEIN WHY2, MITOCHONDRIAL"/>
    <property type="match status" value="1"/>
</dbReference>
<dbReference type="InterPro" id="IPR009044">
    <property type="entry name" value="ssDNA-bd_transcriptional_reg"/>
</dbReference>
<dbReference type="PANTHER" id="PTHR31745">
    <property type="entry name" value="SINGLE-STRANDED DNA-BINDING PROTEIN WHY2, MITOCHONDRIAL"/>
    <property type="match status" value="1"/>
</dbReference>
<dbReference type="Gene3D" id="2.30.31.10">
    <property type="entry name" value="Transcriptional Coactivator Pc4, Chain A"/>
    <property type="match status" value="1"/>
</dbReference>
<comment type="similarity">
    <text evidence="1">Belongs to the Whirly family.</text>
</comment>
<gene>
    <name evidence="3" type="ORF">TrCOL_g12218</name>
</gene>
<keyword evidence="2" id="KW-0809">Transit peptide</keyword>
<proteinExistence type="inferred from homology"/>
<accession>A0A9W7LAU1</accession>
<evidence type="ECO:0000313" key="4">
    <source>
        <dbReference type="Proteomes" id="UP001165065"/>
    </source>
</evidence>
<evidence type="ECO:0000313" key="3">
    <source>
        <dbReference type="EMBL" id="GMI43796.1"/>
    </source>
</evidence>
<name>A0A9W7LAU1_9STRA</name>
<dbReference type="GO" id="GO:0003697">
    <property type="term" value="F:single-stranded DNA binding"/>
    <property type="evidence" value="ECO:0007669"/>
    <property type="project" value="InterPro"/>
</dbReference>
<dbReference type="OrthoDB" id="511009at2759"/>
<evidence type="ECO:0000256" key="2">
    <source>
        <dbReference type="ARBA" id="ARBA00022946"/>
    </source>
</evidence>
<dbReference type="GO" id="GO:0006355">
    <property type="term" value="P:regulation of DNA-templated transcription"/>
    <property type="evidence" value="ECO:0007669"/>
    <property type="project" value="InterPro"/>
</dbReference>
<comment type="caution">
    <text evidence="3">The sequence shown here is derived from an EMBL/GenBank/DDBJ whole genome shotgun (WGS) entry which is preliminary data.</text>
</comment>
<dbReference type="EMBL" id="BRYA01001461">
    <property type="protein sequence ID" value="GMI43796.1"/>
    <property type="molecule type" value="Genomic_DNA"/>
</dbReference>
<sequence>MSASSKGIQRAFPSYRVFGENNLLLFKPILPKLKRASGNGVTVERVGKLLVEFTPRVNRAFQWDMQQNFALTAEECALIQHQLPAGHPVELSRRSEDLDNSWVANNPNHPMTNLDKVLFVEPTEGASVTFSLDYIDTETGVRGGGDNLLSVKMMAGEFGVFQNLVSFITPHLLGWPLMVNIGANDSLPYGEVGGYKGGGGGGFGGGAGGAGGAGGEVPF</sequence>
<dbReference type="InterPro" id="IPR013742">
    <property type="entry name" value="Whirly"/>
</dbReference>
<protein>
    <submittedName>
        <fullName evidence="3">Uncharacterized protein</fullName>
    </submittedName>
</protein>
<dbReference type="Pfam" id="PF08536">
    <property type="entry name" value="Whirly"/>
    <property type="match status" value="1"/>
</dbReference>
<evidence type="ECO:0000256" key="1">
    <source>
        <dbReference type="ARBA" id="ARBA00006061"/>
    </source>
</evidence>
<dbReference type="AlphaFoldDB" id="A0A9W7LAU1"/>
<dbReference type="Proteomes" id="UP001165065">
    <property type="component" value="Unassembled WGS sequence"/>
</dbReference>
<reference evidence="4" key="1">
    <citation type="journal article" date="2023" name="Commun. Biol.">
        <title>Genome analysis of Parmales, the sister group of diatoms, reveals the evolutionary specialization of diatoms from phago-mixotrophs to photoautotrophs.</title>
        <authorList>
            <person name="Ban H."/>
            <person name="Sato S."/>
            <person name="Yoshikawa S."/>
            <person name="Yamada K."/>
            <person name="Nakamura Y."/>
            <person name="Ichinomiya M."/>
            <person name="Sato N."/>
            <person name="Blanc-Mathieu R."/>
            <person name="Endo H."/>
            <person name="Kuwata A."/>
            <person name="Ogata H."/>
        </authorList>
    </citation>
    <scope>NUCLEOTIDE SEQUENCE [LARGE SCALE GENOMIC DNA]</scope>
</reference>
<dbReference type="GO" id="GO:0006952">
    <property type="term" value="P:defense response"/>
    <property type="evidence" value="ECO:0007669"/>
    <property type="project" value="InterPro"/>
</dbReference>
<organism evidence="3 4">
    <name type="scientific">Triparma columacea</name>
    <dbReference type="NCBI Taxonomy" id="722753"/>
    <lineage>
        <taxon>Eukaryota</taxon>
        <taxon>Sar</taxon>
        <taxon>Stramenopiles</taxon>
        <taxon>Ochrophyta</taxon>
        <taxon>Bolidophyceae</taxon>
        <taxon>Parmales</taxon>
        <taxon>Triparmaceae</taxon>
        <taxon>Triparma</taxon>
    </lineage>
</organism>